<dbReference type="EMBL" id="CP013244">
    <property type="protein sequence ID" value="ANP47028.1"/>
    <property type="molecule type" value="Genomic_DNA"/>
</dbReference>
<reference evidence="2 3" key="1">
    <citation type="submission" date="2015-11" db="EMBL/GenBank/DDBJ databases">
        <title>Whole-Genome Sequence of Candidatus Oderbacter manganicum from the National Park Lower Oder Valley, Germany.</title>
        <authorList>
            <person name="Braun B."/>
            <person name="Liere K."/>
            <person name="Szewzyk U."/>
        </authorList>
    </citation>
    <scope>NUCLEOTIDE SEQUENCE [LARGE SCALE GENOMIC DNA]</scope>
    <source>
        <strain evidence="2 3">OTSz_A_272</strain>
    </source>
</reference>
<dbReference type="InParanoid" id="A0A1B1AKD6"/>
<evidence type="ECO:0000313" key="3">
    <source>
        <dbReference type="Proteomes" id="UP000092498"/>
    </source>
</evidence>
<dbReference type="Proteomes" id="UP000092498">
    <property type="component" value="Chromosome"/>
</dbReference>
<feature type="chain" id="PRO_5008518945" evidence="1">
    <location>
        <begin position="25"/>
        <end position="160"/>
    </location>
</feature>
<dbReference type="OrthoDB" id="5522116at2"/>
<evidence type="ECO:0000313" key="2">
    <source>
        <dbReference type="EMBL" id="ANP47028.1"/>
    </source>
</evidence>
<dbReference type="STRING" id="1759059.ATE48_14440"/>
<evidence type="ECO:0000256" key="1">
    <source>
        <dbReference type="SAM" id="SignalP"/>
    </source>
</evidence>
<protein>
    <submittedName>
        <fullName evidence="2">Uncharacterized protein</fullName>
    </submittedName>
</protein>
<dbReference type="PROSITE" id="PS51257">
    <property type="entry name" value="PROKAR_LIPOPROTEIN"/>
    <property type="match status" value="1"/>
</dbReference>
<dbReference type="RefSeq" id="WP_066772663.1">
    <property type="nucleotide sequence ID" value="NZ_CP013244.1"/>
</dbReference>
<keyword evidence="3" id="KW-1185">Reference proteome</keyword>
<name>A0A1B1AKD6_9PROT</name>
<organism evidence="2 3">
    <name type="scientific">Candidatus Viadribacter manganicus</name>
    <dbReference type="NCBI Taxonomy" id="1759059"/>
    <lineage>
        <taxon>Bacteria</taxon>
        <taxon>Pseudomonadati</taxon>
        <taxon>Pseudomonadota</taxon>
        <taxon>Alphaproteobacteria</taxon>
        <taxon>Hyphomonadales</taxon>
        <taxon>Hyphomonadaceae</taxon>
        <taxon>Candidatus Viadribacter</taxon>
    </lineage>
</organism>
<accession>A0A1B1AKD6</accession>
<dbReference type="AlphaFoldDB" id="A0A1B1AKD6"/>
<gene>
    <name evidence="2" type="ORF">ATE48_14440</name>
</gene>
<proteinExistence type="predicted"/>
<sequence>MSEMMSRAKLVLLAGFLLAACANAPAPEAANVRQIVSTTSFGMCVGYCTTRLEISSGRAVLIREARGGRGGPQNLPEQRLATVLTPDEWDAIERLAADTDLSGLPAVIGCPDCADGGAESLVISADSERSVSFEYGAVIPQAAPLLERVRALRARLTPQE</sequence>
<keyword evidence="1" id="KW-0732">Signal</keyword>
<feature type="signal peptide" evidence="1">
    <location>
        <begin position="1"/>
        <end position="24"/>
    </location>
</feature>
<dbReference type="KEGG" id="cbot:ATE48_14440"/>